<dbReference type="Gene3D" id="3.30.300.30">
    <property type="match status" value="1"/>
</dbReference>
<dbReference type="Pfam" id="PF00501">
    <property type="entry name" value="AMP-binding"/>
    <property type="match status" value="1"/>
</dbReference>
<proteinExistence type="predicted"/>
<gene>
    <name evidence="2" type="ORF">LTRI10_LOCUS3606</name>
</gene>
<dbReference type="SUPFAM" id="SSF56801">
    <property type="entry name" value="Acetyl-CoA synthetase-like"/>
    <property type="match status" value="1"/>
</dbReference>
<dbReference type="InterPro" id="IPR042099">
    <property type="entry name" value="ANL_N_sf"/>
</dbReference>
<dbReference type="PANTHER" id="PTHR22754:SF40">
    <property type="entry name" value="OS01G0636300 PROTEIN"/>
    <property type="match status" value="1"/>
</dbReference>
<dbReference type="PANTHER" id="PTHR22754">
    <property type="entry name" value="DISCO-INTERACTING PROTEIN 2 DIP2 -RELATED"/>
    <property type="match status" value="1"/>
</dbReference>
<dbReference type="Proteomes" id="UP001497516">
    <property type="component" value="Chromosome 1"/>
</dbReference>
<organism evidence="2 3">
    <name type="scientific">Linum trigynum</name>
    <dbReference type="NCBI Taxonomy" id="586398"/>
    <lineage>
        <taxon>Eukaryota</taxon>
        <taxon>Viridiplantae</taxon>
        <taxon>Streptophyta</taxon>
        <taxon>Embryophyta</taxon>
        <taxon>Tracheophyta</taxon>
        <taxon>Spermatophyta</taxon>
        <taxon>Magnoliopsida</taxon>
        <taxon>eudicotyledons</taxon>
        <taxon>Gunneridae</taxon>
        <taxon>Pentapetalae</taxon>
        <taxon>rosids</taxon>
        <taxon>fabids</taxon>
        <taxon>Malpighiales</taxon>
        <taxon>Linaceae</taxon>
        <taxon>Linum</taxon>
    </lineage>
</organism>
<accession>A0AAV2CHE7</accession>
<feature type="domain" description="AMP-dependent synthetase/ligase" evidence="1">
    <location>
        <begin position="32"/>
        <end position="436"/>
    </location>
</feature>
<dbReference type="Gene3D" id="3.40.50.12780">
    <property type="entry name" value="N-terminal domain of ligase-like"/>
    <property type="match status" value="1"/>
</dbReference>
<dbReference type="InterPro" id="IPR045851">
    <property type="entry name" value="AMP-bd_C_sf"/>
</dbReference>
<dbReference type="InterPro" id="IPR000873">
    <property type="entry name" value="AMP-dep_synth/lig_dom"/>
</dbReference>
<sequence length="645" mass="70993">MINYENYDLSFPDQPVVDLYLPVWASLPAFRSKPAFIWADDGPNPAAKTTTVLTYSQLNDAVQSISAQLLLRLNRRDTILVLCQPGLDLIEVLFSCQRAGLVSVPMFPPHPSFRNDAYHHLARVITQTRLKAAIAHPDYIAGVRRYISSSSSSSSFSSNLARLLEEIKWISTEDIKRPIAKKLLGAQTQSCGPEEVYLIQYTSGATGLPKPVLITAGSAVHNVRVARKAYDLHPNSVIASWLPQYHDCGLQFLLLTVISGATSVLTSPFAFLRRPRIWLEMISDFKATCSPVPSFTLPLVLKRGGVSNQTDSISLDSMRNLILINEPIYKSEVDEFIAVFDKLGLRRASIAPSYGLAENCTFVSTAWRDVEDNGGGIDELPCHNKLLPSAVLSSEREDGDEEMEIVVVNEETGELAEDGVEGEIWISSPSNCSGYLGHPSLSREVCRARLKDRTSRLCFLRTGDRGIVISGGRKDRYLYVTGRCADVIRTAGGREIHAHYIETAAQRSSPEFIRGGCLAGFAVENDVVLVVEMQGKFGGKDALSRICEGIRKVVWEEEKVEVGKVVLVKGGSVPKTTSGKVRRWAAKEKLVAGEMGVLMEAKFGGEMDEKDGGGGRRSIELMLLGSGNYQQQQQEEDKSLLRSHL</sequence>
<evidence type="ECO:0000259" key="1">
    <source>
        <dbReference type="Pfam" id="PF00501"/>
    </source>
</evidence>
<keyword evidence="3" id="KW-1185">Reference proteome</keyword>
<reference evidence="2 3" key="1">
    <citation type="submission" date="2024-04" db="EMBL/GenBank/DDBJ databases">
        <authorList>
            <person name="Fracassetti M."/>
        </authorList>
    </citation>
    <scope>NUCLEOTIDE SEQUENCE [LARGE SCALE GENOMIC DNA]</scope>
</reference>
<dbReference type="EMBL" id="OZ034813">
    <property type="protein sequence ID" value="CAL1355875.1"/>
    <property type="molecule type" value="Genomic_DNA"/>
</dbReference>
<evidence type="ECO:0000313" key="3">
    <source>
        <dbReference type="Proteomes" id="UP001497516"/>
    </source>
</evidence>
<name>A0AAV2CHE7_9ROSI</name>
<protein>
    <recommendedName>
        <fullName evidence="1">AMP-dependent synthetase/ligase domain-containing protein</fullName>
    </recommendedName>
</protein>
<evidence type="ECO:0000313" key="2">
    <source>
        <dbReference type="EMBL" id="CAL1355875.1"/>
    </source>
</evidence>
<dbReference type="AlphaFoldDB" id="A0AAV2CHE7"/>